<name>A0A6J5TD30_9CAUD</name>
<proteinExistence type="predicted"/>
<accession>A0A6J5TD30</accession>
<sequence length="637" mass="71309">MKFFKEIKEAYGQRDAYQRDYDSSVSNMGRPEDHRGLRQELAHETNNLQVSINGRPWKVFAGKGTADSPEERNYLRGMQAWAEKKSAATGKKWTVGLTGAEVTEGQGQAQLKKVKNQYNQAAKDSRDDQAGYGKKIDDTKKGLRARSVKEDELLENEDDSPMYGAIIHRIMVAHPDLLSKYGPEKIMMAAQEEAEWVGDVEEIGSSDVSISVKRVMQALQEQNPTESIIEAEGEEEGLPHITRALLKDILDQVETEGPHAIAKSVEWGDGAAEELTDFIVGKLRELSTSDEVTEMDSQGYKGTRDDSEDDAGKKAYYGKVAKPGDVVKKGVDALQNAFNYKKDDWSDEFERRMKKGVTEGENPEDVITVDVPLFIRLMEYAREDAKTDMDLHDVAENATRLSADGSTLTMKNYESIIPSKDVEAPAEEPQQVEEATGHQGYDNMLKVLQAVEAGQDAHFDLAGEPITLEYPEARFLGGKYKAFLRAGRQEEFLKYMNDPAMFDRLMLQLRQLIDKQKNFKGSVPGERDVQEAVAETLPMSDAVKVLKHYGADHFKTTSNELHFYKNGRPLSVDLVMNSDATRSVSLSSLNSATRSLKGVAKQFTETADNEYYCKVDRKVKAIPEGYKKLASGYITRK</sequence>
<feature type="region of interest" description="Disordered" evidence="1">
    <location>
        <begin position="290"/>
        <end position="309"/>
    </location>
</feature>
<dbReference type="EMBL" id="LR797824">
    <property type="protein sequence ID" value="CAB4241827.1"/>
    <property type="molecule type" value="Genomic_DNA"/>
</dbReference>
<organism evidence="2">
    <name type="scientific">uncultured Caudovirales phage</name>
    <dbReference type="NCBI Taxonomy" id="2100421"/>
    <lineage>
        <taxon>Viruses</taxon>
        <taxon>Duplodnaviria</taxon>
        <taxon>Heunggongvirae</taxon>
        <taxon>Uroviricota</taxon>
        <taxon>Caudoviricetes</taxon>
        <taxon>Peduoviridae</taxon>
        <taxon>Maltschvirus</taxon>
        <taxon>Maltschvirus maltsch</taxon>
    </lineage>
</organism>
<reference evidence="2" key="1">
    <citation type="submission" date="2020-05" db="EMBL/GenBank/DDBJ databases">
        <authorList>
            <person name="Chiriac C."/>
            <person name="Salcher M."/>
            <person name="Ghai R."/>
            <person name="Kavagutti S V."/>
        </authorList>
    </citation>
    <scope>NUCLEOTIDE SEQUENCE</scope>
</reference>
<protein>
    <submittedName>
        <fullName evidence="2">Uncharacterized protein</fullName>
    </submittedName>
</protein>
<evidence type="ECO:0000313" key="2">
    <source>
        <dbReference type="EMBL" id="CAB4241827.1"/>
    </source>
</evidence>
<gene>
    <name evidence="2" type="ORF">UFOVP71_365</name>
</gene>
<evidence type="ECO:0000256" key="1">
    <source>
        <dbReference type="SAM" id="MobiDB-lite"/>
    </source>
</evidence>